<accession>A0A920CUX1</accession>
<dbReference type="GO" id="GO:0016491">
    <property type="term" value="F:oxidoreductase activity"/>
    <property type="evidence" value="ECO:0007669"/>
    <property type="project" value="UniProtKB-KW"/>
</dbReference>
<dbReference type="InterPro" id="IPR036291">
    <property type="entry name" value="NAD(P)-bd_dom_sf"/>
</dbReference>
<dbReference type="Pfam" id="PF00106">
    <property type="entry name" value="adh_short"/>
    <property type="match status" value="1"/>
</dbReference>
<dbReference type="PRINTS" id="PR00081">
    <property type="entry name" value="GDHRDH"/>
</dbReference>
<proteinExistence type="inferred from homology"/>
<sequence>MNTNQQKRIALITGASSGIGLALTRKLLSENWQVIALIRSDFPADDRFIQNHRKEGVLRAYKVKDLTDYGSLRHALDEIKSKEQRIDILFNNAGGGLSELRYSKQGREMHYELLTVVPYIILMELKEQLKNSSLKTVINTSSQALRFTKEFSVESLEHPKTFRKMFGPYAASKLALSLWTRAIAPQLAKEGIKIRSVDPGINNTLRKGKDSGLTAWFELFMKYFSSPPTHGANLLFEGALGKHSNESGVFLLKDRIADLKFTEHAQRVLEKISEIYSDEFLGAGERRSLQKF</sequence>
<name>A0A920CUX1_9BACL</name>
<dbReference type="InterPro" id="IPR020904">
    <property type="entry name" value="Sc_DH/Rdtase_CS"/>
</dbReference>
<dbReference type="PANTHER" id="PTHR24320">
    <property type="entry name" value="RETINOL DEHYDROGENASE"/>
    <property type="match status" value="1"/>
</dbReference>
<dbReference type="PROSITE" id="PS00061">
    <property type="entry name" value="ADH_SHORT"/>
    <property type="match status" value="1"/>
</dbReference>
<dbReference type="AlphaFoldDB" id="A0A920CUX1"/>
<dbReference type="RefSeq" id="WP_213516830.1">
    <property type="nucleotide sequence ID" value="NZ_BOSE01000005.1"/>
</dbReference>
<comment type="caution">
    <text evidence="4">The sequence shown here is derived from an EMBL/GenBank/DDBJ whole genome shotgun (WGS) entry which is preliminary data.</text>
</comment>
<gene>
    <name evidence="4" type="ORF">J40TS1_31240</name>
</gene>
<evidence type="ECO:0000256" key="2">
    <source>
        <dbReference type="ARBA" id="ARBA00023002"/>
    </source>
</evidence>
<evidence type="ECO:0000313" key="5">
    <source>
        <dbReference type="Proteomes" id="UP000683139"/>
    </source>
</evidence>
<dbReference type="PANTHER" id="PTHR24320:SF148">
    <property type="entry name" value="NAD(P)-BINDING ROSSMANN-FOLD SUPERFAMILY PROTEIN"/>
    <property type="match status" value="1"/>
</dbReference>
<dbReference type="SUPFAM" id="SSF51735">
    <property type="entry name" value="NAD(P)-binding Rossmann-fold domains"/>
    <property type="match status" value="1"/>
</dbReference>
<keyword evidence="2" id="KW-0560">Oxidoreductase</keyword>
<organism evidence="4 5">
    <name type="scientific">Paenibacillus montaniterrae</name>
    <dbReference type="NCBI Taxonomy" id="429341"/>
    <lineage>
        <taxon>Bacteria</taxon>
        <taxon>Bacillati</taxon>
        <taxon>Bacillota</taxon>
        <taxon>Bacilli</taxon>
        <taxon>Bacillales</taxon>
        <taxon>Paenibacillaceae</taxon>
        <taxon>Paenibacillus</taxon>
    </lineage>
</organism>
<dbReference type="InterPro" id="IPR002347">
    <property type="entry name" value="SDR_fam"/>
</dbReference>
<dbReference type="Proteomes" id="UP000683139">
    <property type="component" value="Unassembled WGS sequence"/>
</dbReference>
<keyword evidence="5" id="KW-1185">Reference proteome</keyword>
<evidence type="ECO:0000256" key="3">
    <source>
        <dbReference type="RuleBase" id="RU000363"/>
    </source>
</evidence>
<dbReference type="EMBL" id="BOSE01000005">
    <property type="protein sequence ID" value="GIP17482.1"/>
    <property type="molecule type" value="Genomic_DNA"/>
</dbReference>
<reference evidence="4" key="1">
    <citation type="submission" date="2021-03" db="EMBL/GenBank/DDBJ databases">
        <title>Antimicrobial resistance genes in bacteria isolated from Japanese honey, and their potential for conferring macrolide and lincosamide resistance in the American foulbrood pathogen Paenibacillus larvae.</title>
        <authorList>
            <person name="Okamoto M."/>
            <person name="Kumagai M."/>
            <person name="Kanamori H."/>
            <person name="Takamatsu D."/>
        </authorList>
    </citation>
    <scope>NUCLEOTIDE SEQUENCE</scope>
    <source>
        <strain evidence="4">J40TS1</strain>
    </source>
</reference>
<dbReference type="Gene3D" id="3.40.50.720">
    <property type="entry name" value="NAD(P)-binding Rossmann-like Domain"/>
    <property type="match status" value="1"/>
</dbReference>
<protein>
    <submittedName>
        <fullName evidence="4">Short-chain dehydrogenase</fullName>
    </submittedName>
</protein>
<comment type="similarity">
    <text evidence="1 3">Belongs to the short-chain dehydrogenases/reductases (SDR) family.</text>
</comment>
<evidence type="ECO:0000313" key="4">
    <source>
        <dbReference type="EMBL" id="GIP17482.1"/>
    </source>
</evidence>
<evidence type="ECO:0000256" key="1">
    <source>
        <dbReference type="ARBA" id="ARBA00006484"/>
    </source>
</evidence>
<dbReference type="PRINTS" id="PR00080">
    <property type="entry name" value="SDRFAMILY"/>
</dbReference>